<organism evidence="1 2">
    <name type="scientific">Acinetobacter calcoaceticus</name>
    <dbReference type="NCBI Taxonomy" id="471"/>
    <lineage>
        <taxon>Bacteria</taxon>
        <taxon>Pseudomonadati</taxon>
        <taxon>Pseudomonadota</taxon>
        <taxon>Gammaproteobacteria</taxon>
        <taxon>Moraxellales</taxon>
        <taxon>Moraxellaceae</taxon>
        <taxon>Acinetobacter</taxon>
        <taxon>Acinetobacter calcoaceticus/baumannii complex</taxon>
    </lineage>
</organism>
<comment type="caution">
    <text evidence="1">The sequence shown here is derived from an EMBL/GenBank/DDBJ whole genome shotgun (WGS) entry which is preliminary data.</text>
</comment>
<protein>
    <submittedName>
        <fullName evidence="1">Uncharacterized protein</fullName>
    </submittedName>
</protein>
<gene>
    <name evidence="1" type="ORF">EC844_12525</name>
</gene>
<dbReference type="OrthoDB" id="6688133at2"/>
<sequence length="160" mass="17972">MNILLKCVKQSGYSVRFPSGVISQPLDGGAPRMRRVSRNNWRTVAVNWTVQESGYQYLCAFYEIWCENPSQPFYANLIVDGPEYKAYRCHFEPDSFGLDSKEGTVFGVSAQFLVKPIIDRDLNQIIVDSGNNGVDLSDITNPLDHLVNVALPKALESIRV</sequence>
<proteinExistence type="predicted"/>
<keyword evidence="2" id="KW-1185">Reference proteome</keyword>
<name>A0A4R1XEK2_ACICA</name>
<accession>A0A4R1XEK2</accession>
<evidence type="ECO:0000313" key="2">
    <source>
        <dbReference type="Proteomes" id="UP000294963"/>
    </source>
</evidence>
<dbReference type="AlphaFoldDB" id="A0A4R1XEK2"/>
<evidence type="ECO:0000313" key="1">
    <source>
        <dbReference type="EMBL" id="TCM62297.1"/>
    </source>
</evidence>
<reference evidence="1 2" key="1">
    <citation type="submission" date="2019-03" db="EMBL/GenBank/DDBJ databases">
        <title>Genomic analyses of the natural microbiome of Caenorhabditis elegans.</title>
        <authorList>
            <person name="Samuel B."/>
        </authorList>
    </citation>
    <scope>NUCLEOTIDE SEQUENCE [LARGE SCALE GENOMIC DNA]</scope>
    <source>
        <strain evidence="1 2">JUb89</strain>
    </source>
</reference>
<dbReference type="EMBL" id="SLVJ01000025">
    <property type="protein sequence ID" value="TCM62297.1"/>
    <property type="molecule type" value="Genomic_DNA"/>
</dbReference>
<dbReference type="Proteomes" id="UP000294963">
    <property type="component" value="Unassembled WGS sequence"/>
</dbReference>